<name>A0A370L233_9HYPH</name>
<reference evidence="11" key="1">
    <citation type="submission" date="2018-07" db="EMBL/GenBank/DDBJ databases">
        <authorList>
            <person name="Safronova V.I."/>
            <person name="Chirak E.R."/>
            <person name="Sazanova A.L."/>
        </authorList>
    </citation>
    <scope>NUCLEOTIDE SEQUENCE [LARGE SCALE GENOMIC DNA]</scope>
    <source>
        <strain evidence="11">RCAM04685</strain>
    </source>
</reference>
<evidence type="ECO:0000256" key="5">
    <source>
        <dbReference type="ARBA" id="ARBA00022692"/>
    </source>
</evidence>
<dbReference type="PANTHER" id="PTHR30614">
    <property type="entry name" value="MEMBRANE COMPONENT OF AMINO ACID ABC TRANSPORTER"/>
    <property type="match status" value="1"/>
</dbReference>
<dbReference type="InterPro" id="IPR000515">
    <property type="entry name" value="MetI-like"/>
</dbReference>
<dbReference type="Gene3D" id="1.10.3720.10">
    <property type="entry name" value="MetI-like"/>
    <property type="match status" value="1"/>
</dbReference>
<evidence type="ECO:0000259" key="9">
    <source>
        <dbReference type="PROSITE" id="PS50928"/>
    </source>
</evidence>
<dbReference type="AlphaFoldDB" id="A0A370L233"/>
<feature type="transmembrane region" description="Helical" evidence="8">
    <location>
        <begin position="190"/>
        <end position="209"/>
    </location>
</feature>
<evidence type="ECO:0000256" key="6">
    <source>
        <dbReference type="ARBA" id="ARBA00022989"/>
    </source>
</evidence>
<feature type="transmembrane region" description="Helical" evidence="8">
    <location>
        <begin position="146"/>
        <end position="170"/>
    </location>
</feature>
<dbReference type="RefSeq" id="WP_114831066.1">
    <property type="nucleotide sequence ID" value="NZ_QQTO01000034.1"/>
</dbReference>
<keyword evidence="11" id="KW-1185">Reference proteome</keyword>
<dbReference type="NCBIfam" id="TIGR01726">
    <property type="entry name" value="HEQRo_perm_3TM"/>
    <property type="match status" value="1"/>
</dbReference>
<dbReference type="InterPro" id="IPR043429">
    <property type="entry name" value="ArtM/GltK/GlnP/TcyL/YhdX-like"/>
</dbReference>
<evidence type="ECO:0000256" key="8">
    <source>
        <dbReference type="RuleBase" id="RU363032"/>
    </source>
</evidence>
<dbReference type="Pfam" id="PF00528">
    <property type="entry name" value="BPD_transp_1"/>
    <property type="match status" value="1"/>
</dbReference>
<evidence type="ECO:0000256" key="4">
    <source>
        <dbReference type="ARBA" id="ARBA00022475"/>
    </source>
</evidence>
<keyword evidence="4" id="KW-1003">Cell membrane</keyword>
<comment type="subcellular location">
    <subcellularLocation>
        <location evidence="1">Cell inner membrane</location>
        <topology evidence="1">Multi-pass membrane protein</topology>
    </subcellularLocation>
    <subcellularLocation>
        <location evidence="8">Cell membrane</location>
        <topology evidence="8">Multi-pass membrane protein</topology>
    </subcellularLocation>
</comment>
<comment type="similarity">
    <text evidence="2">Belongs to the binding-protein-dependent transport system permease family. HisMQ subfamily.</text>
</comment>
<dbReference type="PROSITE" id="PS50928">
    <property type="entry name" value="ABC_TM1"/>
    <property type="match status" value="1"/>
</dbReference>
<dbReference type="SUPFAM" id="SSF161098">
    <property type="entry name" value="MetI-like"/>
    <property type="match status" value="1"/>
</dbReference>
<dbReference type="InterPro" id="IPR035906">
    <property type="entry name" value="MetI-like_sf"/>
</dbReference>
<evidence type="ECO:0000313" key="11">
    <source>
        <dbReference type="Proteomes" id="UP000255207"/>
    </source>
</evidence>
<comment type="caution">
    <text evidence="10">The sequence shown here is derived from an EMBL/GenBank/DDBJ whole genome shotgun (WGS) entry which is preliminary data.</text>
</comment>
<evidence type="ECO:0000256" key="7">
    <source>
        <dbReference type="ARBA" id="ARBA00023136"/>
    </source>
</evidence>
<dbReference type="CDD" id="cd06261">
    <property type="entry name" value="TM_PBP2"/>
    <property type="match status" value="1"/>
</dbReference>
<dbReference type="OrthoDB" id="7341446at2"/>
<gene>
    <name evidence="10" type="ORF">DWE98_20025</name>
</gene>
<dbReference type="InterPro" id="IPR010065">
    <property type="entry name" value="AA_ABC_transptr_permease_3TM"/>
</dbReference>
<protein>
    <submittedName>
        <fullName evidence="10">Amino acid ABC transporter permease</fullName>
    </submittedName>
</protein>
<dbReference type="Proteomes" id="UP000255207">
    <property type="component" value="Unassembled WGS sequence"/>
</dbReference>
<dbReference type="GO" id="GO:0043190">
    <property type="term" value="C:ATP-binding cassette (ABC) transporter complex"/>
    <property type="evidence" value="ECO:0007669"/>
    <property type="project" value="InterPro"/>
</dbReference>
<feature type="transmembrane region" description="Helical" evidence="8">
    <location>
        <begin position="17"/>
        <end position="45"/>
    </location>
</feature>
<sequence>MDGSFDFNSVFAASDQLLLGAGLTLQLTVEAVVLGMIVAVVGAWAKTSGPNWAKSVVNVYVEVIRNTPFLLQLYFFFFGLPALGFRLTPNQAALLTMVINLGAYATEIVRAGIEAIPHGQTEAGKALGFRPLQIFRLIILPPALRIIYQPLAGQFTMVLLGSSVVSAISANELTSVANSIQAANFKTFETYLVVSFMYLLMVLAFRALFNAIYTRSFGSDGQVQRVPGL</sequence>
<keyword evidence="5 8" id="KW-0812">Transmembrane</keyword>
<dbReference type="GO" id="GO:0006865">
    <property type="term" value="P:amino acid transport"/>
    <property type="evidence" value="ECO:0007669"/>
    <property type="project" value="TreeGrafter"/>
</dbReference>
<dbReference type="PANTHER" id="PTHR30614:SF35">
    <property type="entry name" value="ABC TRANSPORTER PERMEASE PROTEIN"/>
    <property type="match status" value="1"/>
</dbReference>
<feature type="transmembrane region" description="Helical" evidence="8">
    <location>
        <begin position="69"/>
        <end position="87"/>
    </location>
</feature>
<accession>A0A370L233</accession>
<organism evidence="10 11">
    <name type="scientific">Bosea caraganae</name>
    <dbReference type="NCBI Taxonomy" id="2763117"/>
    <lineage>
        <taxon>Bacteria</taxon>
        <taxon>Pseudomonadati</taxon>
        <taxon>Pseudomonadota</taxon>
        <taxon>Alphaproteobacteria</taxon>
        <taxon>Hyphomicrobiales</taxon>
        <taxon>Boseaceae</taxon>
        <taxon>Bosea</taxon>
    </lineage>
</organism>
<proteinExistence type="inferred from homology"/>
<evidence type="ECO:0000313" key="10">
    <source>
        <dbReference type="EMBL" id="RDJ22187.1"/>
    </source>
</evidence>
<keyword evidence="6 8" id="KW-1133">Transmembrane helix</keyword>
<evidence type="ECO:0000256" key="2">
    <source>
        <dbReference type="ARBA" id="ARBA00010072"/>
    </source>
</evidence>
<dbReference type="EMBL" id="QQTP01000011">
    <property type="protein sequence ID" value="RDJ22187.1"/>
    <property type="molecule type" value="Genomic_DNA"/>
</dbReference>
<feature type="domain" description="ABC transmembrane type-1" evidence="9">
    <location>
        <begin position="21"/>
        <end position="209"/>
    </location>
</feature>
<dbReference type="GO" id="GO:0022857">
    <property type="term" value="F:transmembrane transporter activity"/>
    <property type="evidence" value="ECO:0007669"/>
    <property type="project" value="InterPro"/>
</dbReference>
<keyword evidence="7 8" id="KW-0472">Membrane</keyword>
<evidence type="ECO:0000256" key="1">
    <source>
        <dbReference type="ARBA" id="ARBA00004429"/>
    </source>
</evidence>
<evidence type="ECO:0000256" key="3">
    <source>
        <dbReference type="ARBA" id="ARBA00022448"/>
    </source>
</evidence>
<keyword evidence="3 8" id="KW-0813">Transport</keyword>